<evidence type="ECO:0000313" key="2">
    <source>
        <dbReference type="EMBL" id="KLT73184.1"/>
    </source>
</evidence>
<sequence>MLNPSRQLTELVRLLQERGYIFSADPEPITETLRHTEGSPETKLNRRAEMIDSDHRLQDALTRVRSTFSWLLLAATLFWLFGGFTGTFTLMQQSGLNFFFILASVLGLHTFMLLAWLLFALMPRFKSNGFFVNPALWIRGKDPINQAILRLYGDEWHKPGMRWQISLISHRLWLAALSGMLAAVVLLLMVRQYTFNWESTLLSDGAFASIVQILTWLPAKLGFPTPDTQAVLASRMSGDTTTARQWGGLLIGSIICYGWLPRAAAWLICKWLAKSVQSPLPIEKPYYQQILQLWQTKIVDADIHTETVKSVQPKIRLDENTPKWAIMLESPWSDPTWHRHILGIHWLDKGIADSRDAVAALKQELSQQPVQLLVGVRTRQVPDRGILRQLLTLAEAAQGGVIVQLLAETDSHPSDGLQNYMEQWHTALAERQLAWIDPPRISQQSRTQPTIEK</sequence>
<dbReference type="Pfam" id="PF11067">
    <property type="entry name" value="DUF2868"/>
    <property type="match status" value="1"/>
</dbReference>
<dbReference type="EMBL" id="JTDO01000005">
    <property type="protein sequence ID" value="KLT73184.1"/>
    <property type="molecule type" value="Genomic_DNA"/>
</dbReference>
<feature type="transmembrane region" description="Helical" evidence="1">
    <location>
        <begin position="70"/>
        <end position="92"/>
    </location>
</feature>
<feature type="transmembrane region" description="Helical" evidence="1">
    <location>
        <begin position="246"/>
        <end position="269"/>
    </location>
</feature>
<name>A0A0J0YSU8_9NEIS</name>
<dbReference type="STRING" id="1470200.PL75_04575"/>
<keyword evidence="3" id="KW-1185">Reference proteome</keyword>
<evidence type="ECO:0000313" key="3">
    <source>
        <dbReference type="Proteomes" id="UP000036027"/>
    </source>
</evidence>
<dbReference type="RefSeq" id="WP_047760736.1">
    <property type="nucleotide sequence ID" value="NZ_CP091510.1"/>
</dbReference>
<gene>
    <name evidence="2" type="ORF">PL75_04575</name>
</gene>
<reference evidence="2 3" key="1">
    <citation type="submission" date="2014-11" db="EMBL/GenBank/DDBJ databases">
        <title>Genome of a novel goose pathogen.</title>
        <authorList>
            <person name="Hansen C.M."/>
            <person name="Hueffer K."/>
            <person name="Choi S.C."/>
        </authorList>
    </citation>
    <scope>NUCLEOTIDE SEQUENCE [LARGE SCALE GENOMIC DNA]</scope>
    <source>
        <strain evidence="2 3">KH1503</strain>
    </source>
</reference>
<dbReference type="Proteomes" id="UP000036027">
    <property type="component" value="Unassembled WGS sequence"/>
</dbReference>
<accession>A0A0J0YSU8</accession>
<proteinExistence type="predicted"/>
<dbReference type="AlphaFoldDB" id="A0A0J0YSU8"/>
<dbReference type="OrthoDB" id="6210861at2"/>
<feature type="transmembrane region" description="Helical" evidence="1">
    <location>
        <begin position="98"/>
        <end position="121"/>
    </location>
</feature>
<comment type="caution">
    <text evidence="2">The sequence shown here is derived from an EMBL/GenBank/DDBJ whole genome shotgun (WGS) entry which is preliminary data.</text>
</comment>
<evidence type="ECO:0000256" key="1">
    <source>
        <dbReference type="SAM" id="Phobius"/>
    </source>
</evidence>
<keyword evidence="1" id="KW-1133">Transmembrane helix</keyword>
<dbReference type="InterPro" id="IPR021296">
    <property type="entry name" value="DUF2868"/>
</dbReference>
<keyword evidence="1" id="KW-0472">Membrane</keyword>
<dbReference type="PATRIC" id="fig|1470200.3.peg.2068"/>
<feature type="transmembrane region" description="Helical" evidence="1">
    <location>
        <begin position="172"/>
        <end position="190"/>
    </location>
</feature>
<keyword evidence="1" id="KW-0812">Transmembrane</keyword>
<organism evidence="2 3">
    <name type="scientific">Neisseria arctica</name>
    <dbReference type="NCBI Taxonomy" id="1470200"/>
    <lineage>
        <taxon>Bacteria</taxon>
        <taxon>Pseudomonadati</taxon>
        <taxon>Pseudomonadota</taxon>
        <taxon>Betaproteobacteria</taxon>
        <taxon>Neisseriales</taxon>
        <taxon>Neisseriaceae</taxon>
        <taxon>Neisseria</taxon>
    </lineage>
</organism>
<protein>
    <submittedName>
        <fullName evidence="2">Membrane protein</fullName>
    </submittedName>
</protein>